<dbReference type="RefSeq" id="XP_004992757.1">
    <property type="nucleotide sequence ID" value="XM_004992700.1"/>
</dbReference>
<accession>F2UD05</accession>
<dbReference type="GO" id="GO:0005634">
    <property type="term" value="C:nucleus"/>
    <property type="evidence" value="ECO:0007669"/>
    <property type="project" value="TreeGrafter"/>
</dbReference>
<dbReference type="KEGG" id="sre:PTSG_05864"/>
<dbReference type="PROSITE" id="PS51143">
    <property type="entry name" value="MT_A70"/>
    <property type="match status" value="1"/>
</dbReference>
<keyword evidence="4" id="KW-1185">Reference proteome</keyword>
<feature type="compositionally biased region" description="Basic and acidic residues" evidence="2">
    <location>
        <begin position="394"/>
        <end position="426"/>
    </location>
</feature>
<dbReference type="GO" id="GO:0008168">
    <property type="term" value="F:methyltransferase activity"/>
    <property type="evidence" value="ECO:0007669"/>
    <property type="project" value="InterPro"/>
</dbReference>
<dbReference type="InParanoid" id="F2UD05"/>
<feature type="compositionally biased region" description="Basic and acidic residues" evidence="2">
    <location>
        <begin position="54"/>
        <end position="66"/>
    </location>
</feature>
<dbReference type="PANTHER" id="PTHR12829">
    <property type="entry name" value="N6-ADENOSINE-METHYLTRANSFERASE"/>
    <property type="match status" value="1"/>
</dbReference>
<dbReference type="SUPFAM" id="SSF53335">
    <property type="entry name" value="S-adenosyl-L-methionine-dependent methyltransferases"/>
    <property type="match status" value="1"/>
</dbReference>
<gene>
    <name evidence="3" type="ORF">PTSG_05864</name>
</gene>
<dbReference type="GO" id="GO:0032259">
    <property type="term" value="P:methylation"/>
    <property type="evidence" value="ECO:0007669"/>
    <property type="project" value="InterPro"/>
</dbReference>
<dbReference type="Pfam" id="PF05063">
    <property type="entry name" value="MT-A70"/>
    <property type="match status" value="1"/>
</dbReference>
<protein>
    <recommendedName>
        <fullName evidence="5">MT-A70 family protein</fullName>
    </recommendedName>
</protein>
<evidence type="ECO:0000313" key="3">
    <source>
        <dbReference type="EMBL" id="EGD74500.1"/>
    </source>
</evidence>
<dbReference type="EMBL" id="GL832969">
    <property type="protein sequence ID" value="EGD74500.1"/>
    <property type="molecule type" value="Genomic_DNA"/>
</dbReference>
<feature type="region of interest" description="Disordered" evidence="2">
    <location>
        <begin position="37"/>
        <end position="83"/>
    </location>
</feature>
<dbReference type="Proteomes" id="UP000007799">
    <property type="component" value="Unassembled WGS sequence"/>
</dbReference>
<sequence>MAERLNKPSKHNKRSKYNKRRSVGDCKQHARCVSVDFGVTTPHIQGKKHKKQHQQHDHRPTQHEQRQQATSSVTEEVDGAALPRKRAKGALTGTPAKPAAVPASVPAAGTQRDRLSACFSACETFYSTLPRERRCVHDSHTCLTREQIKTLSKDPWPAATDPGTTQQLPPLRLPDASSDRMPMRLTTTDLANRIVCVMSPERVAHDEKQPADGQAEATNTKLDTNCGACCYRAQIDDKEILVPSPCRFLLANIQHLRPHMQDLGVFDLIVMDPPWHNGSVRRGSRYGTMDYDAIMDIPIPFLMSPRCLLALWITNNDRCATFVHERLLPHWGLKKVTEWKWLKVTTQGEPVFPLSSRHKRPYEVLILATNAPGAFETAPAYGIVHQWQAAMRQQQDEDRREQQQDEEKQQKLETKENEGEKQEGEQHQQVAKCSNHTEHSQQVKHAPPAVVQHGADAPIALPADLRIAGVPSLVHSEKPPAIHRLLVSLLTRGSNTSPLRQQQQQQQRQEEDGVLASTPRQRPRCLEVFARRLHRHWTSVGNQVFKLQDVRLYDA</sequence>
<feature type="region of interest" description="Disordered" evidence="2">
    <location>
        <begin position="153"/>
        <end position="180"/>
    </location>
</feature>
<dbReference type="InterPro" id="IPR002052">
    <property type="entry name" value="DNA_methylase_N6_adenine_CS"/>
</dbReference>
<dbReference type="InterPro" id="IPR029063">
    <property type="entry name" value="SAM-dependent_MTases_sf"/>
</dbReference>
<organism evidence="4">
    <name type="scientific">Salpingoeca rosetta (strain ATCC 50818 / BSB-021)</name>
    <dbReference type="NCBI Taxonomy" id="946362"/>
    <lineage>
        <taxon>Eukaryota</taxon>
        <taxon>Choanoflagellata</taxon>
        <taxon>Craspedida</taxon>
        <taxon>Salpingoecidae</taxon>
        <taxon>Salpingoeca</taxon>
    </lineage>
</organism>
<dbReference type="PANTHER" id="PTHR12829:SF4">
    <property type="entry name" value="N(6)-ADENINE-SPECIFIC METHYLTRANSFERASE METTL4"/>
    <property type="match status" value="1"/>
</dbReference>
<dbReference type="InterPro" id="IPR007757">
    <property type="entry name" value="MT-A70-like"/>
</dbReference>
<name>F2UD05_SALR5</name>
<feature type="region of interest" description="Disordered" evidence="2">
    <location>
        <begin position="1"/>
        <end position="25"/>
    </location>
</feature>
<dbReference type="eggNOG" id="KOG2356">
    <property type="taxonomic scope" value="Eukaryota"/>
</dbReference>
<dbReference type="GeneID" id="16073328"/>
<dbReference type="AlphaFoldDB" id="F2UD05"/>
<evidence type="ECO:0000256" key="1">
    <source>
        <dbReference type="PROSITE-ProRule" id="PRU00489"/>
    </source>
</evidence>
<evidence type="ECO:0000256" key="2">
    <source>
        <dbReference type="SAM" id="MobiDB-lite"/>
    </source>
</evidence>
<proteinExistence type="inferred from homology"/>
<evidence type="ECO:0008006" key="5">
    <source>
        <dbReference type="Google" id="ProtNLM"/>
    </source>
</evidence>
<dbReference type="OrthoDB" id="61116at2759"/>
<feature type="compositionally biased region" description="Basic residues" evidence="2">
    <location>
        <begin position="7"/>
        <end position="21"/>
    </location>
</feature>
<dbReference type="GO" id="GO:0003676">
    <property type="term" value="F:nucleic acid binding"/>
    <property type="evidence" value="ECO:0007669"/>
    <property type="project" value="InterPro"/>
</dbReference>
<dbReference type="STRING" id="946362.F2UD05"/>
<dbReference type="PROSITE" id="PS00092">
    <property type="entry name" value="N6_MTASE"/>
    <property type="match status" value="1"/>
</dbReference>
<reference evidence="3" key="1">
    <citation type="submission" date="2009-08" db="EMBL/GenBank/DDBJ databases">
        <title>Annotation of Salpingoeca rosetta.</title>
        <authorList>
            <consortium name="The Broad Institute Genome Sequencing Platform"/>
            <person name="Russ C."/>
            <person name="Cuomo C."/>
            <person name="Burger G."/>
            <person name="Gray M.W."/>
            <person name="Holland P.W.H."/>
            <person name="King N."/>
            <person name="Lang F.B.F."/>
            <person name="Roger A.J."/>
            <person name="Ruiz-Trillo I."/>
            <person name="Young S.K."/>
            <person name="Zeng Q."/>
            <person name="Gargeya S."/>
            <person name="Alvarado L."/>
            <person name="Berlin A."/>
            <person name="Chapman S.B."/>
            <person name="Chen Z."/>
            <person name="Freedman E."/>
            <person name="Gellesch M."/>
            <person name="Goldberg J."/>
            <person name="Griggs A."/>
            <person name="Gujja S."/>
            <person name="Heilman E."/>
            <person name="Heiman D."/>
            <person name="Howarth C."/>
            <person name="Mehta T."/>
            <person name="Neiman D."/>
            <person name="Pearson M."/>
            <person name="Roberts A."/>
            <person name="Saif S."/>
            <person name="Shea T."/>
            <person name="Shenoy N."/>
            <person name="Sisk P."/>
            <person name="Stolte C."/>
            <person name="Sykes S."/>
            <person name="White J."/>
            <person name="Yandava C."/>
            <person name="Haas B."/>
            <person name="Nusbaum C."/>
            <person name="Birren B."/>
        </authorList>
    </citation>
    <scope>NUCLEOTIDE SEQUENCE [LARGE SCALE GENOMIC DNA]</scope>
    <source>
        <strain evidence="3">ATCC 50818</strain>
    </source>
</reference>
<feature type="region of interest" description="Disordered" evidence="2">
    <location>
        <begin position="392"/>
        <end position="445"/>
    </location>
</feature>
<feature type="region of interest" description="Disordered" evidence="2">
    <location>
        <begin position="495"/>
        <end position="519"/>
    </location>
</feature>
<comment type="similarity">
    <text evidence="1">Belongs to the MT-A70-like family.</text>
</comment>
<evidence type="ECO:0000313" key="4">
    <source>
        <dbReference type="Proteomes" id="UP000007799"/>
    </source>
</evidence>